<feature type="domain" description="SKP1 component dimerisation" evidence="4">
    <location>
        <begin position="124"/>
        <end position="164"/>
    </location>
</feature>
<dbReference type="AlphaFoldDB" id="A0A433QPW4"/>
<evidence type="ECO:0000256" key="3">
    <source>
        <dbReference type="PIRNR" id="PIRNR028729"/>
    </source>
</evidence>
<dbReference type="PANTHER" id="PTHR11165">
    <property type="entry name" value="SKP1"/>
    <property type="match status" value="1"/>
</dbReference>
<dbReference type="SMART" id="SM00512">
    <property type="entry name" value="Skp1"/>
    <property type="match status" value="1"/>
</dbReference>
<dbReference type="InterPro" id="IPR011333">
    <property type="entry name" value="SKP1/BTB/POZ_sf"/>
</dbReference>
<comment type="caution">
    <text evidence="6">The sequence shown here is derived from an EMBL/GenBank/DDBJ whole genome shotgun (WGS) entry which is preliminary data.</text>
</comment>
<dbReference type="GO" id="GO:0006511">
    <property type="term" value="P:ubiquitin-dependent protein catabolic process"/>
    <property type="evidence" value="ECO:0007669"/>
    <property type="project" value="InterPro"/>
</dbReference>
<comment type="similarity">
    <text evidence="1 3">Belongs to the SKP1 family.</text>
</comment>
<evidence type="ECO:0000313" key="6">
    <source>
        <dbReference type="EMBL" id="RUS31809.1"/>
    </source>
</evidence>
<dbReference type="FunFam" id="3.30.710.10:FF:000124">
    <property type="entry name" value="Protein CBG09126"/>
    <property type="match status" value="1"/>
</dbReference>
<keyword evidence="2 3" id="KW-0833">Ubl conjugation pathway</keyword>
<dbReference type="EMBL" id="RBNJ01002583">
    <property type="protein sequence ID" value="RUS31809.1"/>
    <property type="molecule type" value="Genomic_DNA"/>
</dbReference>
<dbReference type="Pfam" id="PF03931">
    <property type="entry name" value="Skp1_POZ"/>
    <property type="match status" value="1"/>
</dbReference>
<dbReference type="InterPro" id="IPR036296">
    <property type="entry name" value="SKP1-like_dim_sf"/>
</dbReference>
<evidence type="ECO:0000256" key="2">
    <source>
        <dbReference type="ARBA" id="ARBA00022786"/>
    </source>
</evidence>
<dbReference type="Pfam" id="PF01466">
    <property type="entry name" value="Skp1"/>
    <property type="match status" value="1"/>
</dbReference>
<protein>
    <recommendedName>
        <fullName evidence="3">E3 ubiquitin ligase complex SCF subunit</fullName>
    </recommendedName>
</protein>
<name>A0A433QPW4_9FUNG</name>
<evidence type="ECO:0000259" key="4">
    <source>
        <dbReference type="Pfam" id="PF01466"/>
    </source>
</evidence>
<dbReference type="Proteomes" id="UP000274822">
    <property type="component" value="Unassembled WGS sequence"/>
</dbReference>
<dbReference type="SUPFAM" id="SSF54695">
    <property type="entry name" value="POZ domain"/>
    <property type="match status" value="1"/>
</dbReference>
<dbReference type="InterPro" id="IPR001232">
    <property type="entry name" value="SKP1-like"/>
</dbReference>
<gene>
    <name evidence="6" type="ORF">BC938DRAFT_477010</name>
</gene>
<dbReference type="PIRSF" id="PIRSF028729">
    <property type="entry name" value="E3_ubiquit_lig_SCF_Skp"/>
    <property type="match status" value="1"/>
</dbReference>
<dbReference type="Gene3D" id="3.30.710.10">
    <property type="entry name" value="Potassium Channel Kv1.1, Chain A"/>
    <property type="match status" value="1"/>
</dbReference>
<organism evidence="6 7">
    <name type="scientific">Jimgerdemannia flammicorona</name>
    <dbReference type="NCBI Taxonomy" id="994334"/>
    <lineage>
        <taxon>Eukaryota</taxon>
        <taxon>Fungi</taxon>
        <taxon>Fungi incertae sedis</taxon>
        <taxon>Mucoromycota</taxon>
        <taxon>Mucoromycotina</taxon>
        <taxon>Endogonomycetes</taxon>
        <taxon>Endogonales</taxon>
        <taxon>Endogonaceae</taxon>
        <taxon>Jimgerdemannia</taxon>
    </lineage>
</organism>
<dbReference type="InterPro" id="IPR016897">
    <property type="entry name" value="SKP1"/>
</dbReference>
<comment type="function">
    <text evidence="3">Essential component of the SCF (SKP1-CUL1-F-box protein) E3 ubiquitin ligase complexes, which mediate the ubiquitination and subsequent proteasomal degradation of target proteins.</text>
</comment>
<dbReference type="InterPro" id="IPR016073">
    <property type="entry name" value="Skp1_comp_POZ"/>
</dbReference>
<dbReference type="CDD" id="cd18322">
    <property type="entry name" value="BTB_POZ_SKP1"/>
    <property type="match status" value="1"/>
</dbReference>
<dbReference type="InterPro" id="IPR016072">
    <property type="entry name" value="Skp1_comp_dimer"/>
</dbReference>
<dbReference type="GO" id="GO:0016567">
    <property type="term" value="P:protein ubiquitination"/>
    <property type="evidence" value="ECO:0007669"/>
    <property type="project" value="UniProtKB-UniPathway"/>
</dbReference>
<dbReference type="UniPathway" id="UPA00143"/>
<accession>A0A433QPW4</accession>
<evidence type="ECO:0000313" key="7">
    <source>
        <dbReference type="Proteomes" id="UP000274822"/>
    </source>
</evidence>
<reference evidence="6 7" key="1">
    <citation type="journal article" date="2018" name="New Phytol.">
        <title>Phylogenomics of Endogonaceae and evolution of mycorrhizas within Mucoromycota.</title>
        <authorList>
            <person name="Chang Y."/>
            <person name="Desiro A."/>
            <person name="Na H."/>
            <person name="Sandor L."/>
            <person name="Lipzen A."/>
            <person name="Clum A."/>
            <person name="Barry K."/>
            <person name="Grigoriev I.V."/>
            <person name="Martin F.M."/>
            <person name="Stajich J.E."/>
            <person name="Smith M.E."/>
            <person name="Bonito G."/>
            <person name="Spatafora J.W."/>
        </authorList>
    </citation>
    <scope>NUCLEOTIDE SEQUENCE [LARGE SCALE GENOMIC DNA]</scope>
    <source>
        <strain evidence="6 7">AD002</strain>
    </source>
</reference>
<proteinExistence type="inferred from homology"/>
<feature type="domain" description="SKP1 component POZ" evidence="5">
    <location>
        <begin position="11"/>
        <end position="38"/>
    </location>
</feature>
<comment type="pathway">
    <text evidence="3">Protein modification; protein ubiquitination.</text>
</comment>
<keyword evidence="7" id="KW-1185">Reference proteome</keyword>
<comment type="subunit">
    <text evidence="3">Component of the SCF (SKP1-CUL1-F-box protein) E3 ubiquitin ligase complexes.</text>
</comment>
<dbReference type="SUPFAM" id="SSF81382">
    <property type="entry name" value="Skp1 dimerisation domain-like"/>
    <property type="match status" value="2"/>
</dbReference>
<evidence type="ECO:0000259" key="5">
    <source>
        <dbReference type="Pfam" id="PF03931"/>
    </source>
</evidence>
<evidence type="ECO:0000256" key="1">
    <source>
        <dbReference type="ARBA" id="ARBA00009993"/>
    </source>
</evidence>
<sequence length="178" mass="20518">MPSSRIRYHVGESDAPIPLPNVNSKVLRKVIEWCEHHRTDPPAPTDENTEDRKRNTDIEDWDQKFMEVDQETLFEIILAANYLDIKPLLVPCPNVTYVFQVSSGFLSSLYICNAYFHIYLCISDVGCKTVANMIKGKSPEEIRKTFNIVNDFTPEEEAQIRKENVSLNDVMSFTRLFA</sequence>